<accession>A0A0B6XXZ1</accession>
<organism evidence="1">
    <name type="scientific">Arion vulgaris</name>
    <dbReference type="NCBI Taxonomy" id="1028688"/>
    <lineage>
        <taxon>Eukaryota</taxon>
        <taxon>Metazoa</taxon>
        <taxon>Spiralia</taxon>
        <taxon>Lophotrochozoa</taxon>
        <taxon>Mollusca</taxon>
        <taxon>Gastropoda</taxon>
        <taxon>Heterobranchia</taxon>
        <taxon>Euthyneura</taxon>
        <taxon>Panpulmonata</taxon>
        <taxon>Eupulmonata</taxon>
        <taxon>Stylommatophora</taxon>
        <taxon>Helicina</taxon>
        <taxon>Arionoidea</taxon>
        <taxon>Arionidae</taxon>
        <taxon>Arion</taxon>
    </lineage>
</organism>
<dbReference type="AlphaFoldDB" id="A0A0B6XXZ1"/>
<proteinExistence type="predicted"/>
<gene>
    <name evidence="1" type="primary">ORF5192</name>
</gene>
<protein>
    <submittedName>
        <fullName evidence="1">Uncharacterized protein</fullName>
    </submittedName>
</protein>
<name>A0A0B6XXZ1_9EUPU</name>
<reference evidence="1" key="1">
    <citation type="submission" date="2014-12" db="EMBL/GenBank/DDBJ databases">
        <title>Insight into the proteome of Arion vulgaris.</title>
        <authorList>
            <person name="Aradska J."/>
            <person name="Bulat T."/>
            <person name="Smidak R."/>
            <person name="Sarate P."/>
            <person name="Gangsoo J."/>
            <person name="Sialana F."/>
            <person name="Bilban M."/>
            <person name="Lubec G."/>
        </authorList>
    </citation>
    <scope>NUCLEOTIDE SEQUENCE</scope>
    <source>
        <tissue evidence="1">Skin</tissue>
    </source>
</reference>
<evidence type="ECO:0000313" key="1">
    <source>
        <dbReference type="EMBL" id="CEK48784.1"/>
    </source>
</evidence>
<feature type="non-terminal residue" evidence="1">
    <location>
        <position position="1"/>
    </location>
</feature>
<sequence>SQERERERMQSAFYINYKLFSPILVQFERAMITAKLLIIKKNNGELTGKRRNNLHQVSSQQ</sequence>
<dbReference type="EMBL" id="HACG01001919">
    <property type="protein sequence ID" value="CEK48784.1"/>
    <property type="molecule type" value="Transcribed_RNA"/>
</dbReference>